<protein>
    <submittedName>
        <fullName evidence="2">Uncharacterized protein</fullName>
    </submittedName>
</protein>
<proteinExistence type="predicted"/>
<accession>A0A0H5R9F1</accession>
<feature type="compositionally biased region" description="Low complexity" evidence="1">
    <location>
        <begin position="1"/>
        <end position="15"/>
    </location>
</feature>
<reference evidence="2" key="1">
    <citation type="submission" date="2015-04" db="EMBL/GenBank/DDBJ databases">
        <title>The genome sequence of the plant pathogenic Rhizarian Plasmodiophora brassicae reveals insights in its biotrophic life cycle and the origin of chitin synthesis.</title>
        <authorList>
            <person name="Schwelm A."/>
            <person name="Fogelqvist J."/>
            <person name="Knaust A."/>
            <person name="Julke S."/>
            <person name="Lilja T."/>
            <person name="Dhandapani V."/>
            <person name="Bonilla-Rosso G."/>
            <person name="Karlsson M."/>
            <person name="Shevchenko A."/>
            <person name="Choi S.R."/>
            <person name="Kim H.G."/>
            <person name="Park J.Y."/>
            <person name="Lim Y.P."/>
            <person name="Ludwig-Muller J."/>
            <person name="Dixelius C."/>
        </authorList>
    </citation>
    <scope>NUCLEOTIDE SEQUENCE</scope>
    <source>
        <tissue evidence="2">Potato root galls</tissue>
    </source>
</reference>
<feature type="region of interest" description="Disordered" evidence="1">
    <location>
        <begin position="1"/>
        <end position="20"/>
    </location>
</feature>
<dbReference type="EMBL" id="HACM01004602">
    <property type="protein sequence ID" value="CRZ05044.1"/>
    <property type="molecule type" value="Transcribed_RNA"/>
</dbReference>
<feature type="non-terminal residue" evidence="2">
    <location>
        <position position="155"/>
    </location>
</feature>
<sequence length="155" mass="17657">MHLLSPPVRRPPSVSQESQDVSLQSEGLHQVHRALIELMQDAWLVSFVDDEVKSEISERRHLDWIRSGQERIPGYWNSLPRGSGTQQSRRECAIRIASGDYPGRCSFESWHHRWTLWISSRIAGKPRISKSEANGLVKGENETVTRTATITGKNK</sequence>
<evidence type="ECO:0000256" key="1">
    <source>
        <dbReference type="SAM" id="MobiDB-lite"/>
    </source>
</evidence>
<name>A0A0H5R9F1_9EUKA</name>
<evidence type="ECO:0000313" key="2">
    <source>
        <dbReference type="EMBL" id="CRZ05044.1"/>
    </source>
</evidence>
<organism evidence="2">
    <name type="scientific">Spongospora subterranea</name>
    <dbReference type="NCBI Taxonomy" id="70186"/>
    <lineage>
        <taxon>Eukaryota</taxon>
        <taxon>Sar</taxon>
        <taxon>Rhizaria</taxon>
        <taxon>Endomyxa</taxon>
        <taxon>Phytomyxea</taxon>
        <taxon>Plasmodiophorida</taxon>
        <taxon>Plasmodiophoridae</taxon>
        <taxon>Spongospora</taxon>
    </lineage>
</organism>
<dbReference type="AlphaFoldDB" id="A0A0H5R9F1"/>